<organism evidence="3 4">
    <name type="scientific">Candidatus Segetimicrobium genomatis</name>
    <dbReference type="NCBI Taxonomy" id="2569760"/>
    <lineage>
        <taxon>Bacteria</taxon>
        <taxon>Bacillati</taxon>
        <taxon>Candidatus Sysuimicrobiota</taxon>
        <taxon>Candidatus Sysuimicrobiia</taxon>
        <taxon>Candidatus Sysuimicrobiales</taxon>
        <taxon>Candidatus Segetimicrobiaceae</taxon>
        <taxon>Candidatus Segetimicrobium</taxon>
    </lineage>
</organism>
<evidence type="ECO:0000313" key="4">
    <source>
        <dbReference type="Proteomes" id="UP000320048"/>
    </source>
</evidence>
<accession>A0A537J470</accession>
<evidence type="ECO:0000259" key="2">
    <source>
        <dbReference type="SMART" id="SM00867"/>
    </source>
</evidence>
<evidence type="ECO:0000256" key="1">
    <source>
        <dbReference type="ARBA" id="ARBA00008812"/>
    </source>
</evidence>
<dbReference type="PANTHER" id="PTHR34406">
    <property type="entry name" value="PROTEIN YCEI"/>
    <property type="match status" value="1"/>
</dbReference>
<proteinExistence type="inferred from homology"/>
<comment type="similarity">
    <text evidence="1">Belongs to the UPF0312 family.</text>
</comment>
<dbReference type="Proteomes" id="UP000320048">
    <property type="component" value="Unassembled WGS sequence"/>
</dbReference>
<dbReference type="EMBL" id="VBAO01000382">
    <property type="protein sequence ID" value="TMI78350.1"/>
    <property type="molecule type" value="Genomic_DNA"/>
</dbReference>
<feature type="domain" description="Lipid/polyisoprenoid-binding YceI-like" evidence="2">
    <location>
        <begin position="33"/>
        <end position="198"/>
    </location>
</feature>
<protein>
    <submittedName>
        <fullName evidence="3">YceI family protein</fullName>
    </submittedName>
</protein>
<dbReference type="SUPFAM" id="SSF101874">
    <property type="entry name" value="YceI-like"/>
    <property type="match status" value="1"/>
</dbReference>
<dbReference type="InterPro" id="IPR007372">
    <property type="entry name" value="Lipid/polyisoprenoid-bd_YceI"/>
</dbReference>
<dbReference type="SMART" id="SM00867">
    <property type="entry name" value="YceI"/>
    <property type="match status" value="1"/>
</dbReference>
<name>A0A537J470_9BACT</name>
<reference evidence="3 4" key="1">
    <citation type="journal article" date="2019" name="Nat. Microbiol.">
        <title>Mediterranean grassland soil C-N compound turnover is dependent on rainfall and depth, and is mediated by genomically divergent microorganisms.</title>
        <authorList>
            <person name="Diamond S."/>
            <person name="Andeer P.F."/>
            <person name="Li Z."/>
            <person name="Crits-Christoph A."/>
            <person name="Burstein D."/>
            <person name="Anantharaman K."/>
            <person name="Lane K.R."/>
            <person name="Thomas B.C."/>
            <person name="Pan C."/>
            <person name="Northen T.R."/>
            <person name="Banfield J.F."/>
        </authorList>
    </citation>
    <scope>NUCLEOTIDE SEQUENCE [LARGE SCALE GENOMIC DNA]</scope>
    <source>
        <strain evidence="3">NP_7</strain>
    </source>
</reference>
<dbReference type="AlphaFoldDB" id="A0A537J470"/>
<evidence type="ECO:0000313" key="3">
    <source>
        <dbReference type="EMBL" id="TMI78350.1"/>
    </source>
</evidence>
<dbReference type="Pfam" id="PF04264">
    <property type="entry name" value="YceI"/>
    <property type="match status" value="1"/>
</dbReference>
<sequence length="200" mass="21348">MRRGVGLIGCLGVGIALVIPQGAEGLVLLPVGTFEIAPGDSSVVFSVPDNRGGFSGRTTRVTGRIVVEALGDGDEYVATVTAMIDAASISTGNAIRDASMRSTFLRTREFPTIAFEGTVRARPGLGVHPFAAAARGRLTIRDLTREVEFPATVTALAREYLADATAIVRMADYQIPYPRTFIFVARDPVTVTLHLRARQS</sequence>
<dbReference type="InterPro" id="IPR036761">
    <property type="entry name" value="TTHA0802/YceI-like_sf"/>
</dbReference>
<dbReference type="PANTHER" id="PTHR34406:SF1">
    <property type="entry name" value="PROTEIN YCEI"/>
    <property type="match status" value="1"/>
</dbReference>
<dbReference type="Gene3D" id="2.40.128.110">
    <property type="entry name" value="Lipid/polyisoprenoid-binding, YceI-like"/>
    <property type="match status" value="1"/>
</dbReference>
<gene>
    <name evidence="3" type="ORF">E6H04_12615</name>
</gene>
<comment type="caution">
    <text evidence="3">The sequence shown here is derived from an EMBL/GenBank/DDBJ whole genome shotgun (WGS) entry which is preliminary data.</text>
</comment>